<comment type="subunit">
    <text evidence="2">Homotrimer.</text>
</comment>
<dbReference type="PANTHER" id="PTHR33254:SF29">
    <property type="entry name" value="REGULATOR OF RIBONUCLEASE ACTIVITY A"/>
    <property type="match status" value="1"/>
</dbReference>
<dbReference type="InterPro" id="IPR014339">
    <property type="entry name" value="RraA_gpbac"/>
</dbReference>
<comment type="catalytic activity">
    <reaction evidence="2">
        <text>4-hydroxy-4-methyl-2-oxoglutarate = 2 pyruvate</text>
        <dbReference type="Rhea" id="RHEA:22748"/>
        <dbReference type="ChEBI" id="CHEBI:15361"/>
        <dbReference type="ChEBI" id="CHEBI:58276"/>
        <dbReference type="EC" id="4.1.3.17"/>
    </reaction>
</comment>
<dbReference type="InterPro" id="IPR036704">
    <property type="entry name" value="RraA/RraA-like_sf"/>
</dbReference>
<dbReference type="RefSeq" id="WP_345317799.1">
    <property type="nucleotide sequence ID" value="NZ_BAABLF010000029.1"/>
</dbReference>
<dbReference type="EC" id="4.1.3.17" evidence="2"/>
<comment type="similarity">
    <text evidence="2">Belongs to the class II aldolase/RraA-like family.</text>
</comment>
<dbReference type="EC" id="4.1.1.112" evidence="2"/>
<organism evidence="3 4">
    <name type="scientific">Ferrimonas gelatinilytica</name>
    <dbReference type="NCBI Taxonomy" id="1255257"/>
    <lineage>
        <taxon>Bacteria</taxon>
        <taxon>Pseudomonadati</taxon>
        <taxon>Pseudomonadota</taxon>
        <taxon>Gammaproteobacteria</taxon>
        <taxon>Alteromonadales</taxon>
        <taxon>Ferrimonadaceae</taxon>
        <taxon>Ferrimonas</taxon>
    </lineage>
</organism>
<sequence>MHYNTSELCDLYGDQIDVVEPLFSNFGGLAAFSGPLRTVKCFEDNSAIAEVLEEQGEGRILLVDGGGSLRRALLDAPLAELAVKRGWQGLVIYGAVRDVEQLEEMELGIMAMAPIPVGAVQQGEGQIDVPVNFGGVTFLPEDHLYVDATGIILADEPLTLE</sequence>
<dbReference type="CDD" id="cd16841">
    <property type="entry name" value="RraA_family"/>
    <property type="match status" value="1"/>
</dbReference>
<dbReference type="Proteomes" id="UP001501600">
    <property type="component" value="Unassembled WGS sequence"/>
</dbReference>
<keyword evidence="4" id="KW-1185">Reference proteome</keyword>
<comment type="cofactor">
    <cofactor evidence="2">
        <name>a divalent metal cation</name>
        <dbReference type="ChEBI" id="CHEBI:60240"/>
    </cofactor>
</comment>
<keyword evidence="2" id="KW-0479">Metal-binding</keyword>
<evidence type="ECO:0000313" key="3">
    <source>
        <dbReference type="EMBL" id="GAA5194654.1"/>
    </source>
</evidence>
<dbReference type="PANTHER" id="PTHR33254">
    <property type="entry name" value="4-HYDROXY-4-METHYL-2-OXOGLUTARATE ALDOLASE 3-RELATED"/>
    <property type="match status" value="1"/>
</dbReference>
<accession>A0ABP9SF16</accession>
<reference evidence="4" key="1">
    <citation type="journal article" date="2019" name="Int. J. Syst. Evol. Microbiol.">
        <title>The Global Catalogue of Microorganisms (GCM) 10K type strain sequencing project: providing services to taxonomists for standard genome sequencing and annotation.</title>
        <authorList>
            <consortium name="The Broad Institute Genomics Platform"/>
            <consortium name="The Broad Institute Genome Sequencing Center for Infectious Disease"/>
            <person name="Wu L."/>
            <person name="Ma J."/>
        </authorList>
    </citation>
    <scope>NUCLEOTIDE SEQUENCE [LARGE SCALE GENOMIC DNA]</scope>
    <source>
        <strain evidence="4">JCM 18720</strain>
    </source>
</reference>
<dbReference type="InterPro" id="IPR010203">
    <property type="entry name" value="RraA"/>
</dbReference>
<dbReference type="EMBL" id="BAABLF010000029">
    <property type="protein sequence ID" value="GAA5194654.1"/>
    <property type="molecule type" value="Genomic_DNA"/>
</dbReference>
<comment type="catalytic activity">
    <reaction evidence="2">
        <text>oxaloacetate + H(+) = pyruvate + CO2</text>
        <dbReference type="Rhea" id="RHEA:15641"/>
        <dbReference type="ChEBI" id="CHEBI:15361"/>
        <dbReference type="ChEBI" id="CHEBI:15378"/>
        <dbReference type="ChEBI" id="CHEBI:16452"/>
        <dbReference type="ChEBI" id="CHEBI:16526"/>
        <dbReference type="EC" id="4.1.1.112"/>
    </reaction>
</comment>
<dbReference type="Gene3D" id="3.50.30.40">
    <property type="entry name" value="Ribonuclease E inhibitor RraA/RraA-like"/>
    <property type="match status" value="1"/>
</dbReference>
<dbReference type="InterPro" id="IPR005493">
    <property type="entry name" value="RraA/RraA-like"/>
</dbReference>
<evidence type="ECO:0000256" key="2">
    <source>
        <dbReference type="RuleBase" id="RU004338"/>
    </source>
</evidence>
<comment type="caution">
    <text evidence="3">The sequence shown here is derived from an EMBL/GenBank/DDBJ whole genome shotgun (WGS) entry which is preliminary data.</text>
</comment>
<gene>
    <name evidence="3" type="primary">rraA</name>
    <name evidence="3" type="ORF">GCM10025772_28070</name>
</gene>
<keyword evidence="2" id="KW-0456">Lyase</keyword>
<dbReference type="NCBIfam" id="NF006875">
    <property type="entry name" value="PRK09372.1"/>
    <property type="match status" value="1"/>
</dbReference>
<dbReference type="Pfam" id="PF03737">
    <property type="entry name" value="RraA-like"/>
    <property type="match status" value="1"/>
</dbReference>
<evidence type="ECO:0000256" key="1">
    <source>
        <dbReference type="ARBA" id="ARBA00022490"/>
    </source>
</evidence>
<keyword evidence="1" id="KW-0963">Cytoplasm</keyword>
<evidence type="ECO:0000313" key="4">
    <source>
        <dbReference type="Proteomes" id="UP001501600"/>
    </source>
</evidence>
<dbReference type="NCBIfam" id="TIGR01935">
    <property type="entry name" value="NOT-MenG"/>
    <property type="match status" value="1"/>
</dbReference>
<proteinExistence type="inferred from homology"/>
<comment type="function">
    <text evidence="2">Catalyzes the aldol cleavage of 4-hydroxy-4-methyl-2-oxoglutarate (HMG) into 2 molecules of pyruvate. Also contains a secondary oxaloacetate (OAA) decarboxylase activity due to the common pyruvate enolate transition state formed following C-C bond cleavage in the retro-aldol and decarboxylation reactions.</text>
</comment>
<name>A0ABP9SF16_9GAMM</name>
<dbReference type="NCBIfam" id="TIGR02998">
    <property type="entry name" value="RraA_entero"/>
    <property type="match status" value="1"/>
</dbReference>
<dbReference type="SUPFAM" id="SSF89562">
    <property type="entry name" value="RraA-like"/>
    <property type="match status" value="1"/>
</dbReference>
<protein>
    <recommendedName>
        <fullName evidence="2">4-hydroxy-4-methyl-2-oxoglutarate aldolase</fullName>
        <shortName evidence="2">HMG aldolase</shortName>
        <ecNumber evidence="2">4.1.1.112</ecNumber>
        <ecNumber evidence="2">4.1.3.17</ecNumber>
    </recommendedName>
    <alternativeName>
        <fullName evidence="2">Oxaloacetate decarboxylase</fullName>
    </alternativeName>
</protein>